<feature type="compositionally biased region" description="Low complexity" evidence="1">
    <location>
        <begin position="420"/>
        <end position="430"/>
    </location>
</feature>
<proteinExistence type="predicted"/>
<evidence type="ECO:0000313" key="2">
    <source>
        <dbReference type="EMBL" id="CDP31976.1"/>
    </source>
</evidence>
<feature type="compositionally biased region" description="Low complexity" evidence="1">
    <location>
        <begin position="52"/>
        <end position="63"/>
    </location>
</feature>
<accession>A0A090CSE7</accession>
<evidence type="ECO:0000313" key="3">
    <source>
        <dbReference type="Proteomes" id="UP000001197"/>
    </source>
</evidence>
<sequence>MAQKFESQPLSDIGDSDNDLDSLFGDGLDPETDLSSLLFEEVTSDPAIQLQPSSSSPPATSSEPRCEITLPRVQEEPVSQLTLPVVPDPLGAPLSLQDGHTSGGLVVSSTRYPHNDPPSTGAAVSGEFEFLLSDAHVDLATDADWQAELQKLSEVDWAGLNQDQHVNAPTDAPEDVHQMSPTSYGENMEDSSVISIQQVHGLRYSTTAANSMVKLPRRMDEETQLAKIWEYITLRRNQKYEELYSLLELPVGEGKYLKKDLHQYLEAEQLAEVIQRIRCEKRLNGAHTKMFVVKLAYQILAKEGWGARWFGAGNANASARTRTLFWPEDSTTLLFYFAMFVYRVQDNLKSRITQQNSLARRKRDDTSRTTTPSVDQPQVSTPETECQFDTTPTTSRPCTPPDQRAPAMQTLWDSADLAVSAQRAQRSAQVPSPPTGESSPIPIRQVLETAPPEPEIPPRNGQSFFASLVSEVTINKKRKRAQALAGLQDPDIYEVEIPPNAKLTYRVFVKDGADSSDLVDTPFEFKHTDSIISEGAFDGLMASFEQAQYRRPHMWIQTPYGRRMITTSEEWDQAVLLIYNLRRAGGVVEVDVFV</sequence>
<dbReference type="STRING" id="515849.A0A090CSE7"/>
<feature type="region of interest" description="Disordered" evidence="1">
    <location>
        <begin position="1"/>
        <end position="65"/>
    </location>
</feature>
<organism evidence="2 3">
    <name type="scientific">Podospora anserina (strain S / ATCC MYA-4624 / DSM 980 / FGSC 10383)</name>
    <name type="common">Pleurage anserina</name>
    <dbReference type="NCBI Taxonomy" id="515849"/>
    <lineage>
        <taxon>Eukaryota</taxon>
        <taxon>Fungi</taxon>
        <taxon>Dikarya</taxon>
        <taxon>Ascomycota</taxon>
        <taxon>Pezizomycotina</taxon>
        <taxon>Sordariomycetes</taxon>
        <taxon>Sordariomycetidae</taxon>
        <taxon>Sordariales</taxon>
        <taxon>Podosporaceae</taxon>
        <taxon>Podospora</taxon>
        <taxon>Podospora anserina</taxon>
    </lineage>
</organism>
<feature type="compositionally biased region" description="Polar residues" evidence="1">
    <location>
        <begin position="372"/>
        <end position="389"/>
    </location>
</feature>
<dbReference type="eggNOG" id="ENOG502RIYF">
    <property type="taxonomic scope" value="Eukaryota"/>
</dbReference>
<feature type="region of interest" description="Disordered" evidence="1">
    <location>
        <begin position="355"/>
        <end position="406"/>
    </location>
</feature>
<reference evidence="2 3" key="1">
    <citation type="journal article" date="2008" name="Genome Biol.">
        <title>The genome sequence of the model ascomycete fungus Podospora anserina.</title>
        <authorList>
            <person name="Espagne E."/>
            <person name="Lespinet O."/>
            <person name="Malagnac F."/>
            <person name="Da Silva C."/>
            <person name="Jaillon O."/>
            <person name="Porcel B.M."/>
            <person name="Couloux A."/>
            <person name="Aury J.-M."/>
            <person name="Segurens B."/>
            <person name="Poulain J."/>
            <person name="Anthouard V."/>
            <person name="Grossetete S."/>
            <person name="Khalili H."/>
            <person name="Coppin E."/>
            <person name="Dequard-Chablat M."/>
            <person name="Picard M."/>
            <person name="Contamine V."/>
            <person name="Arnaise S."/>
            <person name="Bourdais A."/>
            <person name="Berteaux-Lecellier V."/>
            <person name="Gautheret D."/>
            <person name="de Vries R.P."/>
            <person name="Battaglia E."/>
            <person name="Coutinho P.M."/>
            <person name="Danchin E.G.J."/>
            <person name="Henrissat B."/>
            <person name="El Khoury R."/>
            <person name="Sainsard-Chanet A."/>
            <person name="Boivin A."/>
            <person name="Pinan-Lucarre B."/>
            <person name="Sellem C.H."/>
            <person name="Debuchy R."/>
            <person name="Wincker P."/>
            <person name="Weissenbach J."/>
            <person name="Silar P."/>
        </authorList>
    </citation>
    <scope>NUCLEOTIDE SEQUENCE [LARGE SCALE GENOMIC DNA]</scope>
    <source>
        <strain evidence="3">S / ATCC MYA-4624 / DSM 980 / FGSC 10383</strain>
    </source>
</reference>
<evidence type="ECO:0000256" key="1">
    <source>
        <dbReference type="SAM" id="MobiDB-lite"/>
    </source>
</evidence>
<dbReference type="EMBL" id="FO904942">
    <property type="protein sequence ID" value="CDP31976.1"/>
    <property type="molecule type" value="Genomic_DNA"/>
</dbReference>
<dbReference type="InParanoid" id="A0A090CSE7"/>
<keyword evidence="3" id="KW-1185">Reference proteome</keyword>
<protein>
    <submittedName>
        <fullName evidence="2">Uncharacterized protein</fullName>
    </submittedName>
</protein>
<reference evidence="3" key="2">
    <citation type="journal article" date="2014" name="Genetics">
        <title>Maintaining two mating types: Structure of the mating type locus and its role in heterokaryosis in Podospora anserina.</title>
        <authorList>
            <person name="Grognet P."/>
            <person name="Bidard F."/>
            <person name="Kuchly C."/>
            <person name="Tong L.C.H."/>
            <person name="Coppin E."/>
            <person name="Benkhali J.A."/>
            <person name="Couloux A."/>
            <person name="Wincker P."/>
            <person name="Debuchy R."/>
            <person name="Silar P."/>
        </authorList>
    </citation>
    <scope>GENOME REANNOTATION</scope>
    <source>
        <strain evidence="3">S / ATCC MYA-4624 / DSM 980 / FGSC 10383</strain>
    </source>
</reference>
<feature type="region of interest" description="Disordered" evidence="1">
    <location>
        <begin position="166"/>
        <end position="187"/>
    </location>
</feature>
<dbReference type="AlphaFoldDB" id="A0A090CSE7"/>
<feature type="region of interest" description="Disordered" evidence="1">
    <location>
        <begin position="420"/>
        <end position="441"/>
    </location>
</feature>
<feature type="compositionally biased region" description="Polar residues" evidence="1">
    <location>
        <begin position="1"/>
        <end position="10"/>
    </location>
</feature>
<name>A0A090CSE7_PODAN</name>
<dbReference type="Proteomes" id="UP000001197">
    <property type="component" value="Chromosome 7"/>
</dbReference>